<reference evidence="1" key="1">
    <citation type="journal article" date="2014" name="Front. Microbiol.">
        <title>High frequency of phylogenetically diverse reductive dehalogenase-homologous genes in deep subseafloor sedimentary metagenomes.</title>
        <authorList>
            <person name="Kawai M."/>
            <person name="Futagami T."/>
            <person name="Toyoda A."/>
            <person name="Takaki Y."/>
            <person name="Nishi S."/>
            <person name="Hori S."/>
            <person name="Arai W."/>
            <person name="Tsubouchi T."/>
            <person name="Morono Y."/>
            <person name="Uchiyama I."/>
            <person name="Ito T."/>
            <person name="Fujiyama A."/>
            <person name="Inagaki F."/>
            <person name="Takami H."/>
        </authorList>
    </citation>
    <scope>NUCLEOTIDE SEQUENCE</scope>
    <source>
        <strain evidence="1">Expedition CK06-06</strain>
    </source>
</reference>
<comment type="caution">
    <text evidence="1">The sequence shown here is derived from an EMBL/GenBank/DDBJ whole genome shotgun (WGS) entry which is preliminary data.</text>
</comment>
<name>X1IWL0_9ZZZZ</name>
<organism evidence="1">
    <name type="scientific">marine sediment metagenome</name>
    <dbReference type="NCBI Taxonomy" id="412755"/>
    <lineage>
        <taxon>unclassified sequences</taxon>
        <taxon>metagenomes</taxon>
        <taxon>ecological metagenomes</taxon>
    </lineage>
</organism>
<dbReference type="EMBL" id="BARU01035935">
    <property type="protein sequence ID" value="GAH86107.1"/>
    <property type="molecule type" value="Genomic_DNA"/>
</dbReference>
<feature type="non-terminal residue" evidence="1">
    <location>
        <position position="103"/>
    </location>
</feature>
<accession>X1IWL0</accession>
<gene>
    <name evidence="1" type="ORF">S03H2_56187</name>
</gene>
<dbReference type="AlphaFoldDB" id="X1IWL0"/>
<proteinExistence type="predicted"/>
<sequence>MKRYLVQFIKKAKEENVIINPLEPGKVIKLDFPALEEEIYLPVYYNVNLIKGNGYKRVGKLGAWMAENYPPEDFHIRTIALNRTTLLSFKDERTIILKSPSNN</sequence>
<protein>
    <submittedName>
        <fullName evidence="1">Uncharacterized protein</fullName>
    </submittedName>
</protein>
<evidence type="ECO:0000313" key="1">
    <source>
        <dbReference type="EMBL" id="GAH86107.1"/>
    </source>
</evidence>